<dbReference type="Proteomes" id="UP001500067">
    <property type="component" value="Unassembled WGS sequence"/>
</dbReference>
<gene>
    <name evidence="1" type="ORF">GCM10023093_30920</name>
</gene>
<sequence length="306" mass="34115">MAQDEQKKADAKPDEGITCDVHKKNIGKILFSNDKITRGNMNNESVYKSTFNVGDIIYGRFYLAKGLNKYLLFDQGYFYENESSAMGGGGSWAEAYYIMSIDGKPYNDKYPVVYKSEYPVDKGNHQTTGQTRIIPNAADGGAVREVTDALNAMSEGSHQVRIDMYGGAYQSRSTKDPIATGTFTLVKAKGATAKMGKTFEDLPAGMKDAELEAKMLKAAQKKATDEHWKEKPMKVKISSEDWDVRRNELTGVVLNRVIRGNVYAIWPDGHCGYLEMSFVQNHDGTNFQNALYYNSIGGQYDLDCSK</sequence>
<evidence type="ECO:0000313" key="2">
    <source>
        <dbReference type="Proteomes" id="UP001500067"/>
    </source>
</evidence>
<keyword evidence="2" id="KW-1185">Reference proteome</keyword>
<evidence type="ECO:0000313" key="1">
    <source>
        <dbReference type="EMBL" id="GAA4470168.1"/>
    </source>
</evidence>
<proteinExistence type="predicted"/>
<comment type="caution">
    <text evidence="1">The sequence shown here is derived from an EMBL/GenBank/DDBJ whole genome shotgun (WGS) entry which is preliminary data.</text>
</comment>
<reference evidence="2" key="1">
    <citation type="journal article" date="2019" name="Int. J. Syst. Evol. Microbiol.">
        <title>The Global Catalogue of Microorganisms (GCM) 10K type strain sequencing project: providing services to taxonomists for standard genome sequencing and annotation.</title>
        <authorList>
            <consortium name="The Broad Institute Genomics Platform"/>
            <consortium name="The Broad Institute Genome Sequencing Center for Infectious Disease"/>
            <person name="Wu L."/>
            <person name="Ma J."/>
        </authorList>
    </citation>
    <scope>NUCLEOTIDE SEQUENCE [LARGE SCALE GENOMIC DNA]</scope>
    <source>
        <strain evidence="2">JCM 32105</strain>
    </source>
</reference>
<protein>
    <recommendedName>
        <fullName evidence="3">Lipoprotein</fullName>
    </recommendedName>
</protein>
<evidence type="ECO:0008006" key="3">
    <source>
        <dbReference type="Google" id="ProtNLM"/>
    </source>
</evidence>
<dbReference type="EMBL" id="BAABFA010000024">
    <property type="protein sequence ID" value="GAA4470168.1"/>
    <property type="molecule type" value="Genomic_DNA"/>
</dbReference>
<name>A0ABP8NRF6_9BACT</name>
<accession>A0ABP8NRF6</accession>
<organism evidence="1 2">
    <name type="scientific">Nemorincola caseinilytica</name>
    <dbReference type="NCBI Taxonomy" id="2054315"/>
    <lineage>
        <taxon>Bacteria</taxon>
        <taxon>Pseudomonadati</taxon>
        <taxon>Bacteroidota</taxon>
        <taxon>Chitinophagia</taxon>
        <taxon>Chitinophagales</taxon>
        <taxon>Chitinophagaceae</taxon>
        <taxon>Nemorincola</taxon>
    </lineage>
</organism>